<dbReference type="SUPFAM" id="SSF50129">
    <property type="entry name" value="GroES-like"/>
    <property type="match status" value="1"/>
</dbReference>
<proteinExistence type="inferred from homology"/>
<evidence type="ECO:0000259" key="6">
    <source>
        <dbReference type="Pfam" id="PF00107"/>
    </source>
</evidence>
<dbReference type="InterPro" id="IPR013154">
    <property type="entry name" value="ADH-like_N"/>
</dbReference>
<evidence type="ECO:0000256" key="1">
    <source>
        <dbReference type="ARBA" id="ARBA00001947"/>
    </source>
</evidence>
<dbReference type="EMBL" id="KZ819292">
    <property type="protein sequence ID" value="PWN98192.1"/>
    <property type="molecule type" value="Genomic_DNA"/>
</dbReference>
<dbReference type="InterPro" id="IPR013149">
    <property type="entry name" value="ADH-like_C"/>
</dbReference>
<evidence type="ECO:0000256" key="2">
    <source>
        <dbReference type="ARBA" id="ARBA00022723"/>
    </source>
</evidence>
<dbReference type="PANTHER" id="PTHR42813">
    <property type="entry name" value="ZINC-TYPE ALCOHOL DEHYDROGENASE-LIKE"/>
    <property type="match status" value="1"/>
</dbReference>
<keyword evidence="3 5" id="KW-0862">Zinc</keyword>
<organism evidence="8 9">
    <name type="scientific">Tilletiopsis washingtonensis</name>
    <dbReference type="NCBI Taxonomy" id="58919"/>
    <lineage>
        <taxon>Eukaryota</taxon>
        <taxon>Fungi</taxon>
        <taxon>Dikarya</taxon>
        <taxon>Basidiomycota</taxon>
        <taxon>Ustilaginomycotina</taxon>
        <taxon>Exobasidiomycetes</taxon>
        <taxon>Entylomatales</taxon>
        <taxon>Entylomatales incertae sedis</taxon>
        <taxon>Tilletiopsis</taxon>
    </lineage>
</organism>
<evidence type="ECO:0000313" key="8">
    <source>
        <dbReference type="EMBL" id="PWN98192.1"/>
    </source>
</evidence>
<dbReference type="InterPro" id="IPR011032">
    <property type="entry name" value="GroES-like_sf"/>
</dbReference>
<dbReference type="STRING" id="58919.A0A316ZB91"/>
<dbReference type="RefSeq" id="XP_025598471.1">
    <property type="nucleotide sequence ID" value="XM_025740570.1"/>
</dbReference>
<evidence type="ECO:0000256" key="5">
    <source>
        <dbReference type="RuleBase" id="RU361277"/>
    </source>
</evidence>
<dbReference type="Gene3D" id="3.40.50.720">
    <property type="entry name" value="NAD(P)-binding Rossmann-like Domain"/>
    <property type="match status" value="1"/>
</dbReference>
<dbReference type="PROSITE" id="PS00059">
    <property type="entry name" value="ADH_ZINC"/>
    <property type="match status" value="1"/>
</dbReference>
<dbReference type="OrthoDB" id="3941538at2759"/>
<dbReference type="Gene3D" id="3.90.180.10">
    <property type="entry name" value="Medium-chain alcohol dehydrogenases, catalytic domain"/>
    <property type="match status" value="1"/>
</dbReference>
<dbReference type="Pfam" id="PF00107">
    <property type="entry name" value="ADH_zinc_N"/>
    <property type="match status" value="1"/>
</dbReference>
<dbReference type="InterPro" id="IPR036291">
    <property type="entry name" value="NAD(P)-bd_dom_sf"/>
</dbReference>
<gene>
    <name evidence="8" type="ORF">FA09DRAFT_307972</name>
</gene>
<accession>A0A316ZB91</accession>
<feature type="domain" description="Alcohol dehydrogenase-like N-terminal" evidence="7">
    <location>
        <begin position="23"/>
        <end position="129"/>
    </location>
</feature>
<feature type="domain" description="Alcohol dehydrogenase-like C-terminal" evidence="6">
    <location>
        <begin position="181"/>
        <end position="306"/>
    </location>
</feature>
<sequence>MRAVVIKEPFKVVVEERPIPKAGKGEVVVKVKAAALCGSDLHIYRGHQPVPHYDFVLGHEMTGTIHEVGEGVSKFKQGDLVVSPFTVNCGDCFYCTREETSRCVQSRVYGSVALDGVQSEYALVPLADTTLFPAPKEISPEVLILMADIFPTGFFVAQNAWKMLNEAERKDATAVVIGCGPVGLCAVTAAKYFFKNVFAIDSVPERLEQARKHGATALHLHDDDTIGALKKATDGRGADVALEVVGVEAALHLGMQIVRPWGVVSSCGIHTHDVNMKGLDLYNKNLRFQFGRCPVRALFPEALKLLVQNAQLFESFVQNTVSVDEAPKYYELFEKQKCLKTVFTFDS</sequence>
<evidence type="ECO:0000256" key="3">
    <source>
        <dbReference type="ARBA" id="ARBA00022833"/>
    </source>
</evidence>
<evidence type="ECO:0000259" key="7">
    <source>
        <dbReference type="Pfam" id="PF08240"/>
    </source>
</evidence>
<dbReference type="SUPFAM" id="SSF51735">
    <property type="entry name" value="NAD(P)-binding Rossmann-fold domains"/>
    <property type="match status" value="1"/>
</dbReference>
<dbReference type="Proteomes" id="UP000245946">
    <property type="component" value="Unassembled WGS sequence"/>
</dbReference>
<evidence type="ECO:0000313" key="9">
    <source>
        <dbReference type="Proteomes" id="UP000245946"/>
    </source>
</evidence>
<dbReference type="InterPro" id="IPR002328">
    <property type="entry name" value="ADH_Zn_CS"/>
</dbReference>
<comment type="similarity">
    <text evidence="5">Belongs to the zinc-containing alcohol dehydrogenase family.</text>
</comment>
<keyword evidence="2 5" id="KW-0479">Metal-binding</keyword>
<keyword evidence="4" id="KW-0560">Oxidoreductase</keyword>
<name>A0A316ZB91_9BASI</name>
<protein>
    <submittedName>
        <fullName evidence="8">GroES-like protein</fullName>
    </submittedName>
</protein>
<dbReference type="GO" id="GO:0008270">
    <property type="term" value="F:zinc ion binding"/>
    <property type="evidence" value="ECO:0007669"/>
    <property type="project" value="InterPro"/>
</dbReference>
<dbReference type="GO" id="GO:0016491">
    <property type="term" value="F:oxidoreductase activity"/>
    <property type="evidence" value="ECO:0007669"/>
    <property type="project" value="UniProtKB-KW"/>
</dbReference>
<dbReference type="AlphaFoldDB" id="A0A316ZB91"/>
<dbReference type="CDD" id="cd08284">
    <property type="entry name" value="FDH_like_2"/>
    <property type="match status" value="1"/>
</dbReference>
<comment type="cofactor">
    <cofactor evidence="1 5">
        <name>Zn(2+)</name>
        <dbReference type="ChEBI" id="CHEBI:29105"/>
    </cofactor>
</comment>
<dbReference type="Pfam" id="PF08240">
    <property type="entry name" value="ADH_N"/>
    <property type="match status" value="1"/>
</dbReference>
<reference evidence="8 9" key="1">
    <citation type="journal article" date="2018" name="Mol. Biol. Evol.">
        <title>Broad Genomic Sampling Reveals a Smut Pathogenic Ancestry of the Fungal Clade Ustilaginomycotina.</title>
        <authorList>
            <person name="Kijpornyongpan T."/>
            <person name="Mondo S.J."/>
            <person name="Barry K."/>
            <person name="Sandor L."/>
            <person name="Lee J."/>
            <person name="Lipzen A."/>
            <person name="Pangilinan J."/>
            <person name="LaButti K."/>
            <person name="Hainaut M."/>
            <person name="Henrissat B."/>
            <person name="Grigoriev I.V."/>
            <person name="Spatafora J.W."/>
            <person name="Aime M.C."/>
        </authorList>
    </citation>
    <scope>NUCLEOTIDE SEQUENCE [LARGE SCALE GENOMIC DNA]</scope>
    <source>
        <strain evidence="8 9">MCA 4186</strain>
    </source>
</reference>
<dbReference type="GeneID" id="37268116"/>
<keyword evidence="9" id="KW-1185">Reference proteome</keyword>
<dbReference type="PANTHER" id="PTHR42813:SF2">
    <property type="entry name" value="DEHYDROGENASE, ZINC-CONTAINING, PUTATIVE (AFU_ORTHOLOGUE AFUA_2G02810)-RELATED"/>
    <property type="match status" value="1"/>
</dbReference>
<evidence type="ECO:0000256" key="4">
    <source>
        <dbReference type="ARBA" id="ARBA00023002"/>
    </source>
</evidence>